<reference evidence="6 7" key="1">
    <citation type="journal article" date="2015" name="Genome Biol.">
        <title>Comparative genomics of Steinernema reveals deeply conserved gene regulatory networks.</title>
        <authorList>
            <person name="Dillman A.R."/>
            <person name="Macchietto M."/>
            <person name="Porter C.F."/>
            <person name="Rogers A."/>
            <person name="Williams B."/>
            <person name="Antoshechkin I."/>
            <person name="Lee M.M."/>
            <person name="Goodwin Z."/>
            <person name="Lu X."/>
            <person name="Lewis E.E."/>
            <person name="Goodrich-Blair H."/>
            <person name="Stock S.P."/>
            <person name="Adams B.J."/>
            <person name="Sternberg P.W."/>
            <person name="Mortazavi A."/>
        </authorList>
    </citation>
    <scope>NUCLEOTIDE SEQUENCE [LARGE SCALE GENOMIC DNA]</scope>
    <source>
        <strain evidence="6 7">ALL</strain>
    </source>
</reference>
<dbReference type="Proteomes" id="UP000298663">
    <property type="component" value="Unassembled WGS sequence"/>
</dbReference>
<evidence type="ECO:0000313" key="7">
    <source>
        <dbReference type="Proteomes" id="UP000298663"/>
    </source>
</evidence>
<evidence type="ECO:0000256" key="5">
    <source>
        <dbReference type="ARBA" id="ARBA00035396"/>
    </source>
</evidence>
<dbReference type="AlphaFoldDB" id="A0A4U5MFP2"/>
<keyword evidence="3" id="KW-0687">Ribonucleoprotein</keyword>
<gene>
    <name evidence="6" type="ORF">L596_024093</name>
</gene>
<organism evidence="6 7">
    <name type="scientific">Steinernema carpocapsae</name>
    <name type="common">Entomopathogenic nematode</name>
    <dbReference type="NCBI Taxonomy" id="34508"/>
    <lineage>
        <taxon>Eukaryota</taxon>
        <taxon>Metazoa</taxon>
        <taxon>Ecdysozoa</taxon>
        <taxon>Nematoda</taxon>
        <taxon>Chromadorea</taxon>
        <taxon>Rhabditida</taxon>
        <taxon>Tylenchina</taxon>
        <taxon>Panagrolaimomorpha</taxon>
        <taxon>Strongyloidoidea</taxon>
        <taxon>Steinernematidae</taxon>
        <taxon>Steinernema</taxon>
    </lineage>
</organism>
<evidence type="ECO:0000256" key="3">
    <source>
        <dbReference type="ARBA" id="ARBA00023274"/>
    </source>
</evidence>
<sequence>MRATPCLSLLQSCHGKPIMVIRVIFVGFVDKFEDQAERRDEGALHAPRDYRKPSCLLRGPRNLVSHIHRRKAQGVPYEWAYVTVGAVNANPKLLTANYRNMFERQNIPAKQKLGSFLVTEDAVVAPGTKLDVRHFLPGQFVTVSGKTIDWGFQGGMHRWGMRGMPTRGLYGLLGSSSCRLKFSSTRFSPRISTSRFDHQN</sequence>
<evidence type="ECO:0000256" key="4">
    <source>
        <dbReference type="ARBA" id="ARBA00035209"/>
    </source>
</evidence>
<dbReference type="SUPFAM" id="SSF50447">
    <property type="entry name" value="Translation proteins"/>
    <property type="match status" value="1"/>
</dbReference>
<dbReference type="STRING" id="34508.A0A4U5MFP2"/>
<dbReference type="InterPro" id="IPR009000">
    <property type="entry name" value="Transl_B-barrel_sf"/>
</dbReference>
<comment type="similarity">
    <text evidence="1">Belongs to the universal ribosomal protein uL3 family.</text>
</comment>
<accession>A0A4U5MFP2</accession>
<dbReference type="OrthoDB" id="2398163at2759"/>
<comment type="caution">
    <text evidence="6">The sequence shown here is derived from an EMBL/GenBank/DDBJ whole genome shotgun (WGS) entry which is preliminary data.</text>
</comment>
<reference evidence="6 7" key="2">
    <citation type="journal article" date="2019" name="G3 (Bethesda)">
        <title>Hybrid Assembly of the Genome of the Entomopathogenic Nematode Steinernema carpocapsae Identifies the X-Chromosome.</title>
        <authorList>
            <person name="Serra L."/>
            <person name="Macchietto M."/>
            <person name="Macias-Munoz A."/>
            <person name="McGill C.J."/>
            <person name="Rodriguez I.M."/>
            <person name="Rodriguez B."/>
            <person name="Murad R."/>
            <person name="Mortazavi A."/>
        </authorList>
    </citation>
    <scope>NUCLEOTIDE SEQUENCE [LARGE SCALE GENOMIC DNA]</scope>
    <source>
        <strain evidence="6 7">ALL</strain>
    </source>
</reference>
<dbReference type="PANTHER" id="PTHR11229:SF8">
    <property type="entry name" value="LARGE RIBOSOMAL SUBUNIT PROTEIN UL3M"/>
    <property type="match status" value="1"/>
</dbReference>
<proteinExistence type="inferred from homology"/>
<keyword evidence="7" id="KW-1185">Reference proteome</keyword>
<dbReference type="GO" id="GO:0005762">
    <property type="term" value="C:mitochondrial large ribosomal subunit"/>
    <property type="evidence" value="ECO:0007669"/>
    <property type="project" value="TreeGrafter"/>
</dbReference>
<name>A0A4U5MFP2_STECR</name>
<keyword evidence="2" id="KW-0689">Ribosomal protein</keyword>
<evidence type="ECO:0000313" key="6">
    <source>
        <dbReference type="EMBL" id="TKR68047.1"/>
    </source>
</evidence>
<evidence type="ECO:0000256" key="2">
    <source>
        <dbReference type="ARBA" id="ARBA00022980"/>
    </source>
</evidence>
<dbReference type="InterPro" id="IPR000597">
    <property type="entry name" value="Ribosomal_uL3"/>
</dbReference>
<dbReference type="GO" id="GO:0006412">
    <property type="term" value="P:translation"/>
    <property type="evidence" value="ECO:0007669"/>
    <property type="project" value="InterPro"/>
</dbReference>
<dbReference type="PANTHER" id="PTHR11229">
    <property type="entry name" value="50S RIBOSOMAL PROTEIN L3"/>
    <property type="match status" value="1"/>
</dbReference>
<dbReference type="EMBL" id="AZBU02000008">
    <property type="protein sequence ID" value="TKR68047.1"/>
    <property type="molecule type" value="Genomic_DNA"/>
</dbReference>
<dbReference type="GO" id="GO:0003735">
    <property type="term" value="F:structural constituent of ribosome"/>
    <property type="evidence" value="ECO:0007669"/>
    <property type="project" value="InterPro"/>
</dbReference>
<dbReference type="InterPro" id="IPR019927">
    <property type="entry name" value="Ribosomal_uL3_bac/org-type"/>
</dbReference>
<protein>
    <recommendedName>
        <fullName evidence="4">Large ribosomal subunit protein uL3m</fullName>
    </recommendedName>
    <alternativeName>
        <fullName evidence="5">39S ribosomal protein L3, mitochondrial</fullName>
    </alternativeName>
</protein>
<evidence type="ECO:0000256" key="1">
    <source>
        <dbReference type="ARBA" id="ARBA00006540"/>
    </source>
</evidence>
<dbReference type="Pfam" id="PF00297">
    <property type="entry name" value="Ribosomal_L3"/>
    <property type="match status" value="1"/>
</dbReference>